<accession>A0A0G1RX16</accession>
<name>A0A0G1RX16_9BACT</name>
<dbReference type="AlphaFoldDB" id="A0A0G1RX16"/>
<sequence length="220" mass="25483">MTVAETGAQLFMPPMWPHDCDHFHNDIYYGPNLAFEATQELMDHIPEETWAIPEAYSSRYSDNELIWPSEYNTKKHDFESVPRSDQHWRKHVDELITPWVKYLNKVERFLDFADDLDRQIKAGKGLEFTVGDALLHRDYEELRSVTEKTVPKQSTRKHLESTRSAFVSLLSLGARQELGFKRLPKVKPDDEGNARRLVAAFNRKRGGLERGSVYAGPYEG</sequence>
<dbReference type="EMBL" id="LCNT01000002">
    <property type="protein sequence ID" value="KKU61677.1"/>
    <property type="molecule type" value="Genomic_DNA"/>
</dbReference>
<comment type="caution">
    <text evidence="1">The sequence shown here is derived from an EMBL/GenBank/DDBJ whole genome shotgun (WGS) entry which is preliminary data.</text>
</comment>
<gene>
    <name evidence="1" type="ORF">UX85_C0002G0057</name>
</gene>
<proteinExistence type="predicted"/>
<evidence type="ECO:0000313" key="2">
    <source>
        <dbReference type="Proteomes" id="UP000033860"/>
    </source>
</evidence>
<protein>
    <submittedName>
        <fullName evidence="1">Uncharacterized protein</fullName>
    </submittedName>
</protein>
<evidence type="ECO:0000313" key="1">
    <source>
        <dbReference type="EMBL" id="KKU61677.1"/>
    </source>
</evidence>
<reference evidence="1 2" key="1">
    <citation type="journal article" date="2015" name="Nature">
        <title>rRNA introns, odd ribosomes, and small enigmatic genomes across a large radiation of phyla.</title>
        <authorList>
            <person name="Brown C.T."/>
            <person name="Hug L.A."/>
            <person name="Thomas B.C."/>
            <person name="Sharon I."/>
            <person name="Castelle C.J."/>
            <person name="Singh A."/>
            <person name="Wilkins M.J."/>
            <person name="Williams K.H."/>
            <person name="Banfield J.F."/>
        </authorList>
    </citation>
    <scope>NUCLEOTIDE SEQUENCE [LARGE SCALE GENOMIC DNA]</scope>
</reference>
<dbReference type="Proteomes" id="UP000033860">
    <property type="component" value="Unassembled WGS sequence"/>
</dbReference>
<organism evidence="1 2">
    <name type="scientific">Candidatus Beckwithbacteria bacterium GW2011_GWB1_47_15</name>
    <dbReference type="NCBI Taxonomy" id="1618371"/>
    <lineage>
        <taxon>Bacteria</taxon>
        <taxon>Candidatus Beckwithiibacteriota</taxon>
    </lineage>
</organism>